<dbReference type="NCBIfam" id="TIGR01845">
    <property type="entry name" value="outer_NodT"/>
    <property type="match status" value="1"/>
</dbReference>
<dbReference type="AlphaFoldDB" id="A0A6B3SS86"/>
<dbReference type="GO" id="GO:0005886">
    <property type="term" value="C:plasma membrane"/>
    <property type="evidence" value="ECO:0007669"/>
    <property type="project" value="UniProtKB-SubCell"/>
</dbReference>
<dbReference type="PANTHER" id="PTHR30203:SF33">
    <property type="entry name" value="BLR4455 PROTEIN"/>
    <property type="match status" value="1"/>
</dbReference>
<proteinExistence type="inferred from homology"/>
<evidence type="ECO:0000256" key="3">
    <source>
        <dbReference type="SAM" id="Coils"/>
    </source>
</evidence>
<dbReference type="Gene3D" id="2.20.200.10">
    <property type="entry name" value="Outer membrane efflux proteins (OEP)"/>
    <property type="match status" value="1"/>
</dbReference>
<dbReference type="RefSeq" id="WP_163964327.1">
    <property type="nucleotide sequence ID" value="NZ_JAAIVB010000046.1"/>
</dbReference>
<reference evidence="5 6" key="1">
    <citation type="submission" date="2020-02" db="EMBL/GenBank/DDBJ databases">
        <authorList>
            <person name="Kim M.K."/>
        </authorList>
    </citation>
    <scope>NUCLEOTIDE SEQUENCE [LARGE SCALE GENOMIC DNA]</scope>
    <source>
        <strain evidence="5 6">17J57-3</strain>
    </source>
</reference>
<gene>
    <name evidence="5" type="ORF">G3574_14095</name>
</gene>
<keyword evidence="2" id="KW-1134">Transmembrane beta strand</keyword>
<dbReference type="GO" id="GO:0015562">
    <property type="term" value="F:efflux transmembrane transporter activity"/>
    <property type="evidence" value="ECO:0007669"/>
    <property type="project" value="InterPro"/>
</dbReference>
<evidence type="ECO:0000256" key="4">
    <source>
        <dbReference type="SAM" id="MobiDB-lite"/>
    </source>
</evidence>
<evidence type="ECO:0000313" key="5">
    <source>
        <dbReference type="EMBL" id="NEX62215.1"/>
    </source>
</evidence>
<comment type="subcellular location">
    <subcellularLocation>
        <location evidence="2">Cell membrane</location>
        <topology evidence="2">Lipid-anchor</topology>
    </subcellularLocation>
</comment>
<keyword evidence="6" id="KW-1185">Reference proteome</keyword>
<protein>
    <submittedName>
        <fullName evidence="5">Efflux transporter outer membrane subunit</fullName>
    </submittedName>
</protein>
<dbReference type="SUPFAM" id="SSF56954">
    <property type="entry name" value="Outer membrane efflux proteins (OEP)"/>
    <property type="match status" value="1"/>
</dbReference>
<dbReference type="Pfam" id="PF02321">
    <property type="entry name" value="OEP"/>
    <property type="match status" value="2"/>
</dbReference>
<dbReference type="Proteomes" id="UP000482155">
    <property type="component" value="Unassembled WGS sequence"/>
</dbReference>
<feature type="region of interest" description="Disordered" evidence="4">
    <location>
        <begin position="118"/>
        <end position="143"/>
    </location>
</feature>
<dbReference type="EMBL" id="JAAIVB010000046">
    <property type="protein sequence ID" value="NEX62215.1"/>
    <property type="molecule type" value="Genomic_DNA"/>
</dbReference>
<evidence type="ECO:0000313" key="6">
    <source>
        <dbReference type="Proteomes" id="UP000482155"/>
    </source>
</evidence>
<keyword evidence="3" id="KW-0175">Coiled coil</keyword>
<evidence type="ECO:0000256" key="2">
    <source>
        <dbReference type="RuleBase" id="RU362097"/>
    </source>
</evidence>
<name>A0A6B3SS86_9BURK</name>
<dbReference type="PANTHER" id="PTHR30203">
    <property type="entry name" value="OUTER MEMBRANE CATION EFFLUX PROTEIN"/>
    <property type="match status" value="1"/>
</dbReference>
<dbReference type="InterPro" id="IPR003423">
    <property type="entry name" value="OMP_efflux"/>
</dbReference>
<comment type="caution">
    <text evidence="5">The sequence shown here is derived from an EMBL/GenBank/DDBJ whole genome shotgun (WGS) entry which is preliminary data.</text>
</comment>
<comment type="similarity">
    <text evidence="1 2">Belongs to the outer membrane factor (OMF) (TC 1.B.17) family.</text>
</comment>
<accession>A0A6B3SS86</accession>
<keyword evidence="2" id="KW-0449">Lipoprotein</keyword>
<keyword evidence="2" id="KW-0564">Palmitate</keyword>
<sequence>MPILRDFPSRRAGLLILAASCLGGCALAPQYVRPDIEVPAQFKEAQGWVQAAPADEASRGTWWTVFGDRWLDDTLPLVSVSNQNVAIATAAYAQARALVSQQRAALFPSLTLDGGVTRSGGGSGAVSGTTAGSTTSSSRTGTTMRLSLGGSWEPDVWGRLGASVNNAQANAAASEADLAAATLSAQAELVTDYFSVRFSDLQAALLAQSIDGYQRVLQITQNRYAAGIAPKSDVLQAQTQLANAQAELSGLDRQRAQFEHAIAVLLGKAPAAFSLPPLQQWTSAIPVVPAALPSGLLQRRPDIAASERRVAAANESIGIARSAYFPALTLNASYGSNASRLPELLTASSTLWSLGIAAAQTLFDAGATKARVEEARSAYDQTVARYRQTVLVAFQEVEDYLAASQVLDRQQQLRQDAVRAASEAEVQMLNRYKAGQVSYSEVVTAQVTALTAKRALLQTQADRQTASVGLLQALGGGWSSDQIASNAAP</sequence>
<feature type="coiled-coil region" evidence="3">
    <location>
        <begin position="234"/>
        <end position="261"/>
    </location>
</feature>
<dbReference type="Gene3D" id="1.20.1600.10">
    <property type="entry name" value="Outer membrane efflux proteins (OEP)"/>
    <property type="match status" value="1"/>
</dbReference>
<dbReference type="InterPro" id="IPR010131">
    <property type="entry name" value="MdtP/NodT-like"/>
</dbReference>
<evidence type="ECO:0000256" key="1">
    <source>
        <dbReference type="ARBA" id="ARBA00007613"/>
    </source>
</evidence>
<keyword evidence="2" id="KW-0812">Transmembrane</keyword>
<keyword evidence="2" id="KW-0472">Membrane</keyword>
<organism evidence="5 6">
    <name type="scientific">Noviherbaspirillum galbum</name>
    <dbReference type="NCBI Taxonomy" id="2709383"/>
    <lineage>
        <taxon>Bacteria</taxon>
        <taxon>Pseudomonadati</taxon>
        <taxon>Pseudomonadota</taxon>
        <taxon>Betaproteobacteria</taxon>
        <taxon>Burkholderiales</taxon>
        <taxon>Oxalobacteraceae</taxon>
        <taxon>Noviherbaspirillum</taxon>
    </lineage>
</organism>
<feature type="compositionally biased region" description="Low complexity" evidence="4">
    <location>
        <begin position="126"/>
        <end position="143"/>
    </location>
</feature>